<dbReference type="OrthoDB" id="3396203at2"/>
<sequence length="119" mass="13212">MARSRTLGAVNPRIVRPLFRAVAIAEALSWTGLLIGMYIKYIADTSEVGVQVFGPIHGGLFMLYVAVTLLAWRVFRWSIPTLLWGLFASIPPLATIVFDIWAERSGRLDAPERDTAPAR</sequence>
<keyword evidence="3 6" id="KW-0812">Transmembrane</keyword>
<evidence type="ECO:0000256" key="6">
    <source>
        <dbReference type="SAM" id="Phobius"/>
    </source>
</evidence>
<name>A0A554SDI0_9ACTN</name>
<comment type="subcellular location">
    <subcellularLocation>
        <location evidence="1">Cell membrane</location>
        <topology evidence="1">Multi-pass membrane protein</topology>
    </subcellularLocation>
</comment>
<evidence type="ECO:0000256" key="3">
    <source>
        <dbReference type="ARBA" id="ARBA00022692"/>
    </source>
</evidence>
<dbReference type="EMBL" id="VLNT01000004">
    <property type="protein sequence ID" value="TSD64411.1"/>
    <property type="molecule type" value="Genomic_DNA"/>
</dbReference>
<dbReference type="PANTHER" id="PTHR40077:SF1">
    <property type="entry name" value="MEMBRANE PROTEIN"/>
    <property type="match status" value="1"/>
</dbReference>
<evidence type="ECO:0000256" key="2">
    <source>
        <dbReference type="ARBA" id="ARBA00022475"/>
    </source>
</evidence>
<comment type="caution">
    <text evidence="8">The sequence shown here is derived from an EMBL/GenBank/DDBJ whole genome shotgun (WGS) entry which is preliminary data.</text>
</comment>
<reference evidence="8 9" key="1">
    <citation type="submission" date="2019-07" db="EMBL/GenBank/DDBJ databases">
        <authorList>
            <person name="Zhao L.H."/>
        </authorList>
    </citation>
    <scope>NUCLEOTIDE SEQUENCE [LARGE SCALE GENOMIC DNA]</scope>
    <source>
        <strain evidence="8 9">Co35</strain>
    </source>
</reference>
<dbReference type="Pfam" id="PF12823">
    <property type="entry name" value="DUF3817"/>
    <property type="match status" value="1"/>
</dbReference>
<evidence type="ECO:0000313" key="9">
    <source>
        <dbReference type="Proteomes" id="UP000316988"/>
    </source>
</evidence>
<evidence type="ECO:0000256" key="1">
    <source>
        <dbReference type="ARBA" id="ARBA00004651"/>
    </source>
</evidence>
<evidence type="ECO:0000259" key="7">
    <source>
        <dbReference type="Pfam" id="PF12823"/>
    </source>
</evidence>
<dbReference type="PANTHER" id="PTHR40077">
    <property type="entry name" value="MEMBRANE PROTEIN-RELATED"/>
    <property type="match status" value="1"/>
</dbReference>
<accession>A0A554SDI0</accession>
<feature type="domain" description="DUF3817" evidence="7">
    <location>
        <begin position="18"/>
        <end position="104"/>
    </location>
</feature>
<dbReference type="Proteomes" id="UP000316988">
    <property type="component" value="Unassembled WGS sequence"/>
</dbReference>
<keyword evidence="2" id="KW-1003">Cell membrane</keyword>
<dbReference type="AlphaFoldDB" id="A0A554SDI0"/>
<feature type="transmembrane region" description="Helical" evidence="6">
    <location>
        <begin position="55"/>
        <end position="75"/>
    </location>
</feature>
<organism evidence="8 9">
    <name type="scientific">Aeromicrobium piscarium</name>
    <dbReference type="NCBI Taxonomy" id="2590901"/>
    <lineage>
        <taxon>Bacteria</taxon>
        <taxon>Bacillati</taxon>
        <taxon>Actinomycetota</taxon>
        <taxon>Actinomycetes</taxon>
        <taxon>Propionibacteriales</taxon>
        <taxon>Nocardioidaceae</taxon>
        <taxon>Aeromicrobium</taxon>
    </lineage>
</organism>
<gene>
    <name evidence="8" type="ORF">FNM00_07710</name>
</gene>
<keyword evidence="4 6" id="KW-1133">Transmembrane helix</keyword>
<evidence type="ECO:0000256" key="5">
    <source>
        <dbReference type="ARBA" id="ARBA00023136"/>
    </source>
</evidence>
<proteinExistence type="predicted"/>
<evidence type="ECO:0000313" key="8">
    <source>
        <dbReference type="EMBL" id="TSD64411.1"/>
    </source>
</evidence>
<feature type="transmembrane region" description="Helical" evidence="6">
    <location>
        <begin position="21"/>
        <end position="43"/>
    </location>
</feature>
<protein>
    <submittedName>
        <fullName evidence="8">DUF3817 domain-containing protein</fullName>
    </submittedName>
</protein>
<keyword evidence="5 6" id="KW-0472">Membrane</keyword>
<feature type="transmembrane region" description="Helical" evidence="6">
    <location>
        <begin position="82"/>
        <end position="102"/>
    </location>
</feature>
<dbReference type="NCBIfam" id="TIGR03954">
    <property type="entry name" value="integ_memb_HG"/>
    <property type="match status" value="1"/>
</dbReference>
<dbReference type="GO" id="GO:0005886">
    <property type="term" value="C:plasma membrane"/>
    <property type="evidence" value="ECO:0007669"/>
    <property type="project" value="UniProtKB-SubCell"/>
</dbReference>
<keyword evidence="9" id="KW-1185">Reference proteome</keyword>
<evidence type="ECO:0000256" key="4">
    <source>
        <dbReference type="ARBA" id="ARBA00022989"/>
    </source>
</evidence>
<dbReference type="InterPro" id="IPR023845">
    <property type="entry name" value="DUF3817_TM"/>
</dbReference>